<dbReference type="EMBL" id="FNIM01000008">
    <property type="protein sequence ID" value="SDN61899.1"/>
    <property type="molecule type" value="Genomic_DNA"/>
</dbReference>
<evidence type="ECO:0000256" key="6">
    <source>
        <dbReference type="SAM" id="Phobius"/>
    </source>
</evidence>
<comment type="subcellular location">
    <subcellularLocation>
        <location evidence="1">Membrane</location>
        <topology evidence="1">Multi-pass membrane protein</topology>
    </subcellularLocation>
</comment>
<feature type="transmembrane region" description="Helical" evidence="6">
    <location>
        <begin position="36"/>
        <end position="58"/>
    </location>
</feature>
<evidence type="ECO:0000313" key="8">
    <source>
        <dbReference type="Proteomes" id="UP000198541"/>
    </source>
</evidence>
<evidence type="ECO:0000256" key="4">
    <source>
        <dbReference type="ARBA" id="ARBA00022989"/>
    </source>
</evidence>
<feature type="transmembrane region" description="Helical" evidence="6">
    <location>
        <begin position="70"/>
        <end position="90"/>
    </location>
</feature>
<evidence type="ECO:0000256" key="5">
    <source>
        <dbReference type="ARBA" id="ARBA00023136"/>
    </source>
</evidence>
<evidence type="ECO:0000313" key="7">
    <source>
        <dbReference type="EMBL" id="SDN61899.1"/>
    </source>
</evidence>
<keyword evidence="4 6" id="KW-1133">Transmembrane helix</keyword>
<dbReference type="RefSeq" id="WP_092535982.1">
    <property type="nucleotide sequence ID" value="NZ_FNIM01000008.1"/>
</dbReference>
<name>A0A1H0CVI1_9ACTO</name>
<dbReference type="Proteomes" id="UP000198541">
    <property type="component" value="Unassembled WGS sequence"/>
</dbReference>
<feature type="transmembrane region" description="Helical" evidence="6">
    <location>
        <begin position="118"/>
        <end position="144"/>
    </location>
</feature>
<keyword evidence="2" id="KW-0813">Transport</keyword>
<keyword evidence="3 6" id="KW-0812">Transmembrane</keyword>
<sequence>MLLTAALVLAFTAVVGRNDGAPLCSLSIGATRKRPWRLIALLTAATVTVPLVGITPVADTYRQLLGGGGARELGVVLLAAIVTLAAAAVVRVPTSVTLALVGAATGTRLAGGDADWPLVIRVLVLAALAPLLAGLCARALLAVLERIRLPHADRWVGCARSGGFICVCAAYACNDGQKLFVVWTTAFAGSLGGPEGVVALRCVVALGSGLAFAAGTWAGLRSAGRAWRGGVFPPKPYQVANVLLATSLAATVGSVAGAPVSMTQATVGALMGSVPGVQWRRLRWNAVGRIAAAWAWTLPVSLLCGSGVSMLLGD</sequence>
<keyword evidence="8" id="KW-1185">Reference proteome</keyword>
<dbReference type="GO" id="GO:0016020">
    <property type="term" value="C:membrane"/>
    <property type="evidence" value="ECO:0007669"/>
    <property type="project" value="UniProtKB-SubCell"/>
</dbReference>
<dbReference type="PANTHER" id="PTHR11101:SF80">
    <property type="entry name" value="PHOSPHATE TRANSPORTER"/>
    <property type="match status" value="1"/>
</dbReference>
<reference evidence="8" key="1">
    <citation type="submission" date="2016-10" db="EMBL/GenBank/DDBJ databases">
        <authorList>
            <person name="Varghese N."/>
            <person name="Submissions S."/>
        </authorList>
    </citation>
    <scope>NUCLEOTIDE SEQUENCE [LARGE SCALE GENOMIC DNA]</scope>
    <source>
        <strain evidence="8">DSM 27982</strain>
    </source>
</reference>
<feature type="transmembrane region" description="Helical" evidence="6">
    <location>
        <begin position="290"/>
        <end position="312"/>
    </location>
</feature>
<dbReference type="InterPro" id="IPR001204">
    <property type="entry name" value="Phos_transporter"/>
</dbReference>
<evidence type="ECO:0000256" key="1">
    <source>
        <dbReference type="ARBA" id="ARBA00004141"/>
    </source>
</evidence>
<dbReference type="GO" id="GO:0035435">
    <property type="term" value="P:phosphate ion transmembrane transport"/>
    <property type="evidence" value="ECO:0007669"/>
    <property type="project" value="TreeGrafter"/>
</dbReference>
<organism evidence="7 8">
    <name type="scientific">Actinomyces ruminicola</name>
    <dbReference type="NCBI Taxonomy" id="332524"/>
    <lineage>
        <taxon>Bacteria</taxon>
        <taxon>Bacillati</taxon>
        <taxon>Actinomycetota</taxon>
        <taxon>Actinomycetes</taxon>
        <taxon>Actinomycetales</taxon>
        <taxon>Actinomycetaceae</taxon>
        <taxon>Actinomyces</taxon>
    </lineage>
</organism>
<dbReference type="STRING" id="332524.SAMN04487766_104136"/>
<dbReference type="AlphaFoldDB" id="A0A1H0CVI1"/>
<proteinExistence type="predicted"/>
<dbReference type="PANTHER" id="PTHR11101">
    <property type="entry name" value="PHOSPHATE TRANSPORTER"/>
    <property type="match status" value="1"/>
</dbReference>
<gene>
    <name evidence="7" type="ORF">SAMN05216355_10848</name>
</gene>
<protein>
    <submittedName>
        <fullName evidence="7">Inorganic phosphate transporter, PiT family</fullName>
    </submittedName>
</protein>
<dbReference type="Pfam" id="PF01384">
    <property type="entry name" value="PHO4"/>
    <property type="match status" value="2"/>
</dbReference>
<accession>A0A1H0CVI1</accession>
<evidence type="ECO:0000256" key="3">
    <source>
        <dbReference type="ARBA" id="ARBA00022692"/>
    </source>
</evidence>
<evidence type="ECO:0000256" key="2">
    <source>
        <dbReference type="ARBA" id="ARBA00022448"/>
    </source>
</evidence>
<keyword evidence="5 6" id="KW-0472">Membrane</keyword>
<dbReference type="GO" id="GO:0005315">
    <property type="term" value="F:phosphate transmembrane transporter activity"/>
    <property type="evidence" value="ECO:0007669"/>
    <property type="project" value="InterPro"/>
</dbReference>